<evidence type="ECO:0000313" key="4">
    <source>
        <dbReference type="EMBL" id="CAD5117711.1"/>
    </source>
</evidence>
<protein>
    <submittedName>
        <fullName evidence="4">DgyrCDS6459</fullName>
    </submittedName>
</protein>
<dbReference type="EMBL" id="CAJFCJ010000007">
    <property type="protein sequence ID" value="CAD5117711.1"/>
    <property type="molecule type" value="Genomic_DNA"/>
</dbReference>
<dbReference type="SUPFAM" id="SSF58113">
    <property type="entry name" value="Apolipoprotein A-I"/>
    <property type="match status" value="1"/>
</dbReference>
<evidence type="ECO:0000313" key="5">
    <source>
        <dbReference type="Proteomes" id="UP000549394"/>
    </source>
</evidence>
<feature type="domain" description="Niban 1/2/3" evidence="3">
    <location>
        <begin position="358"/>
        <end position="503"/>
    </location>
</feature>
<sequence length="649" mass="72868">MSNPLTEERLNKIKDSAASFLESFGVEFTKSYALSLVISAQEKVQVYEELRKLLYRDFGSVPRKNLFSGYVYIKEGEGPGSFSDKWQRLFVAEQLDYNLAIYNSEEDFKNTKDKPKKVISLAGYQLTKEPRKSYEKVARKLSNSLGLGDDGIPISFSPFSWALTHDIRDNYVMQMHKGASAKFCSCIRGPTVEPEDVGKAEYDKDGMKWITTIDRCVRRVKARDLKSVTGRAFDMAVKRAIQTNSELKGFKTDGTEEEILMDLLAELCVKPVFEEACKDIDAPGGMRAFIYYKMRGVTFQALKKMLDEAWSALKQTVDKMTEKLEEKISSLYNKISNIKEDGKAKIRGAVTDKISEKLNEVVKPAVKPVFEVFNNPLKQGLVEVRNVLKSEIGKLKKLTNNDLDKIPRSKTNMAGFKKLTADTLKALEALKKKFPLLFEHVEVMTLKQSIQDVLYRTADAVVNTIELRLKDNAEANSDQLLNDTLKEFDYDAEIVQAQFLVSVMQLVFVGGFKRIVNPIVEPILDTLTGFIPDEVEEFVSIQALYDDFIELFVSEPIHSVVYQEYPSAKPRRKGEKAAEEEAVGEEAAEKEAAGEEAVGEEAAEKKAVGEEAAEKKAVGEEAAEKKAVGEEAAEKKAAGEEKEMPLEEI</sequence>
<dbReference type="OrthoDB" id="9010513at2759"/>
<dbReference type="AlphaFoldDB" id="A0A7I8VN49"/>
<feature type="region of interest" description="Disordered" evidence="2">
    <location>
        <begin position="568"/>
        <end position="649"/>
    </location>
</feature>
<dbReference type="Pfam" id="PF26086">
    <property type="entry name" value="Niban2"/>
    <property type="match status" value="1"/>
</dbReference>
<feature type="compositionally biased region" description="Basic and acidic residues" evidence="2">
    <location>
        <begin position="602"/>
        <end position="649"/>
    </location>
</feature>
<dbReference type="InterPro" id="IPR059060">
    <property type="entry name" value="Niban_1/2/3_dom"/>
</dbReference>
<proteinExistence type="inferred from homology"/>
<comment type="similarity">
    <text evidence="1">Belongs to the Niban family.</text>
</comment>
<evidence type="ECO:0000259" key="3">
    <source>
        <dbReference type="Pfam" id="PF26086"/>
    </source>
</evidence>
<organism evidence="4 5">
    <name type="scientific">Dimorphilus gyrociliatus</name>
    <dbReference type="NCBI Taxonomy" id="2664684"/>
    <lineage>
        <taxon>Eukaryota</taxon>
        <taxon>Metazoa</taxon>
        <taxon>Spiralia</taxon>
        <taxon>Lophotrochozoa</taxon>
        <taxon>Annelida</taxon>
        <taxon>Polychaeta</taxon>
        <taxon>Polychaeta incertae sedis</taxon>
        <taxon>Dinophilidae</taxon>
        <taxon>Dimorphilus</taxon>
    </lineage>
</organism>
<name>A0A7I8VN49_9ANNE</name>
<evidence type="ECO:0000256" key="1">
    <source>
        <dbReference type="ARBA" id="ARBA00010251"/>
    </source>
</evidence>
<dbReference type="PANTHER" id="PTHR14392">
    <property type="entry name" value="NIBAN FAMILY MEMBER"/>
    <property type="match status" value="1"/>
</dbReference>
<keyword evidence="5" id="KW-1185">Reference proteome</keyword>
<evidence type="ECO:0000256" key="2">
    <source>
        <dbReference type="SAM" id="MobiDB-lite"/>
    </source>
</evidence>
<dbReference type="Proteomes" id="UP000549394">
    <property type="component" value="Unassembled WGS sequence"/>
</dbReference>
<comment type="caution">
    <text evidence="4">The sequence shown here is derived from an EMBL/GenBank/DDBJ whole genome shotgun (WGS) entry which is preliminary data.</text>
</comment>
<dbReference type="PANTHER" id="PTHR14392:SF8">
    <property type="entry name" value="PH DOMAIN-CONTAINING PROTEIN DDB_G0267786"/>
    <property type="match status" value="1"/>
</dbReference>
<reference evidence="4 5" key="1">
    <citation type="submission" date="2020-08" db="EMBL/GenBank/DDBJ databases">
        <authorList>
            <person name="Hejnol A."/>
        </authorList>
    </citation>
    <scope>NUCLEOTIDE SEQUENCE [LARGE SCALE GENOMIC DNA]</scope>
</reference>
<gene>
    <name evidence="4" type="ORF">DGYR_LOCUS6213</name>
</gene>
<dbReference type="InterPro" id="IPR026088">
    <property type="entry name" value="Niban-like"/>
</dbReference>
<accession>A0A7I8VN49</accession>
<dbReference type="Gene3D" id="1.20.120.20">
    <property type="entry name" value="Apolipoprotein"/>
    <property type="match status" value="1"/>
</dbReference>